<organism evidence="2 3">
    <name type="scientific">Spirosoma fluviale</name>
    <dbReference type="NCBI Taxonomy" id="1597977"/>
    <lineage>
        <taxon>Bacteria</taxon>
        <taxon>Pseudomonadati</taxon>
        <taxon>Bacteroidota</taxon>
        <taxon>Cytophagia</taxon>
        <taxon>Cytophagales</taxon>
        <taxon>Cytophagaceae</taxon>
        <taxon>Spirosoma</taxon>
    </lineage>
</organism>
<reference evidence="3" key="1">
    <citation type="submission" date="2017-09" db="EMBL/GenBank/DDBJ databases">
        <authorList>
            <person name="Varghese N."/>
            <person name="Submissions S."/>
        </authorList>
    </citation>
    <scope>NUCLEOTIDE SEQUENCE [LARGE SCALE GENOMIC DNA]</scope>
    <source>
        <strain evidence="3">DSM 29961</strain>
    </source>
</reference>
<dbReference type="Proteomes" id="UP000219452">
    <property type="component" value="Unassembled WGS sequence"/>
</dbReference>
<dbReference type="RefSeq" id="WP_097126412.1">
    <property type="nucleotide sequence ID" value="NZ_OCNH01000002.1"/>
</dbReference>
<evidence type="ECO:0000313" key="2">
    <source>
        <dbReference type="EMBL" id="SOD88693.1"/>
    </source>
</evidence>
<dbReference type="PANTHER" id="PTHR43861:SF3">
    <property type="entry name" value="PUTATIVE (AFU_ORTHOLOGUE AFUA_2G14390)-RELATED"/>
    <property type="match status" value="1"/>
</dbReference>
<evidence type="ECO:0000313" key="3">
    <source>
        <dbReference type="Proteomes" id="UP000219452"/>
    </source>
</evidence>
<dbReference type="OrthoDB" id="9789123at2"/>
<accession>A0A286FZL8</accession>
<dbReference type="AlphaFoldDB" id="A0A286FZL8"/>
<dbReference type="PANTHER" id="PTHR43861">
    <property type="entry name" value="TRANS-ACONITATE 2-METHYLTRANSFERASE-RELATED"/>
    <property type="match status" value="1"/>
</dbReference>
<dbReference type="InterPro" id="IPR029063">
    <property type="entry name" value="SAM-dependent_MTases_sf"/>
</dbReference>
<protein>
    <submittedName>
        <fullName evidence="2">Methyltransferase domain-containing protein</fullName>
    </submittedName>
</protein>
<dbReference type="Gene3D" id="3.40.50.150">
    <property type="entry name" value="Vaccinia Virus protein VP39"/>
    <property type="match status" value="1"/>
</dbReference>
<dbReference type="GO" id="GO:0008168">
    <property type="term" value="F:methyltransferase activity"/>
    <property type="evidence" value="ECO:0007669"/>
    <property type="project" value="UniProtKB-KW"/>
</dbReference>
<sequence length="218" mass="24881">MNDEIAAVTLYDKVYFDYQREMGEFGGWANSPFFQPYIKPSDKVIDFGCGGGYLLKQIHCKEKIGIEINEQARRVATNNGIKTVLSTNDIADNWADVIISSHALEHTSRPLDEVMLLKEKLRPGGLIVFIVPSEGAFNPYNPKNPDHHLYTWSPMCLGNLFQQSGFEVITAKALIHRWPPFYKLFAKLGRAVFDLSCRLYGFLRVPQYVQSRVVARKY</sequence>
<dbReference type="CDD" id="cd02440">
    <property type="entry name" value="AdoMet_MTases"/>
    <property type="match status" value="1"/>
</dbReference>
<dbReference type="EMBL" id="OCNH01000002">
    <property type="protein sequence ID" value="SOD88693.1"/>
    <property type="molecule type" value="Genomic_DNA"/>
</dbReference>
<evidence type="ECO:0000256" key="1">
    <source>
        <dbReference type="ARBA" id="ARBA00022679"/>
    </source>
</evidence>
<name>A0A286FZL8_9BACT</name>
<keyword evidence="2" id="KW-0489">Methyltransferase</keyword>
<dbReference type="GO" id="GO:0032259">
    <property type="term" value="P:methylation"/>
    <property type="evidence" value="ECO:0007669"/>
    <property type="project" value="UniProtKB-KW"/>
</dbReference>
<keyword evidence="1 2" id="KW-0808">Transferase</keyword>
<proteinExistence type="predicted"/>
<dbReference type="SUPFAM" id="SSF53335">
    <property type="entry name" value="S-adenosyl-L-methionine-dependent methyltransferases"/>
    <property type="match status" value="1"/>
</dbReference>
<keyword evidence="3" id="KW-1185">Reference proteome</keyword>
<gene>
    <name evidence="2" type="ORF">SAMN06269250_2795</name>
</gene>
<dbReference type="Pfam" id="PF13489">
    <property type="entry name" value="Methyltransf_23"/>
    <property type="match status" value="1"/>
</dbReference>